<feature type="region of interest" description="Disordered" evidence="1">
    <location>
        <begin position="17"/>
        <end position="61"/>
    </location>
</feature>
<dbReference type="PANTHER" id="PTHR34214:SF1">
    <property type="entry name" value="DUF1230 FAMILY PROTEIN"/>
    <property type="match status" value="1"/>
</dbReference>
<organism evidence="3 4">
    <name type="scientific">Amborella trichopoda</name>
    <dbReference type="NCBI Taxonomy" id="13333"/>
    <lineage>
        <taxon>Eukaryota</taxon>
        <taxon>Viridiplantae</taxon>
        <taxon>Streptophyta</taxon>
        <taxon>Embryophyta</taxon>
        <taxon>Tracheophyta</taxon>
        <taxon>Spermatophyta</taxon>
        <taxon>Magnoliopsida</taxon>
        <taxon>Amborellales</taxon>
        <taxon>Amborellaceae</taxon>
        <taxon>Amborella</taxon>
    </lineage>
</organism>
<accession>U5DC06</accession>
<feature type="compositionally biased region" description="Polar residues" evidence="1">
    <location>
        <begin position="45"/>
        <end position="55"/>
    </location>
</feature>
<evidence type="ECO:0000256" key="2">
    <source>
        <dbReference type="SAM" id="Phobius"/>
    </source>
</evidence>
<keyword evidence="2" id="KW-1133">Transmembrane helix</keyword>
<gene>
    <name evidence="3" type="ORF">AMTR_s00064p00056730</name>
</gene>
<feature type="transmembrane region" description="Helical" evidence="2">
    <location>
        <begin position="140"/>
        <end position="160"/>
    </location>
</feature>
<evidence type="ECO:0000313" key="3">
    <source>
        <dbReference type="EMBL" id="ERN19755.1"/>
    </source>
</evidence>
<dbReference type="Proteomes" id="UP000017836">
    <property type="component" value="Unassembled WGS sequence"/>
</dbReference>
<keyword evidence="2" id="KW-0472">Membrane</keyword>
<name>U5DC06_AMBTC</name>
<evidence type="ECO:0000256" key="1">
    <source>
        <dbReference type="SAM" id="MobiDB-lite"/>
    </source>
</evidence>
<dbReference type="eggNOG" id="ENOG502QUV2">
    <property type="taxonomic scope" value="Eukaryota"/>
</dbReference>
<feature type="transmembrane region" description="Helical" evidence="2">
    <location>
        <begin position="98"/>
        <end position="120"/>
    </location>
</feature>
<dbReference type="Gramene" id="ERN19755">
    <property type="protein sequence ID" value="ERN19755"/>
    <property type="gene ID" value="AMTR_s00064p00056730"/>
</dbReference>
<protein>
    <recommendedName>
        <fullName evidence="5">DUF1230 family protein</fullName>
    </recommendedName>
</protein>
<dbReference type="PANTHER" id="PTHR34214">
    <property type="match status" value="1"/>
</dbReference>
<keyword evidence="4" id="KW-1185">Reference proteome</keyword>
<reference evidence="4" key="1">
    <citation type="journal article" date="2013" name="Science">
        <title>The Amborella genome and the evolution of flowering plants.</title>
        <authorList>
            <consortium name="Amborella Genome Project"/>
        </authorList>
    </citation>
    <scope>NUCLEOTIDE SEQUENCE [LARGE SCALE GENOMIC DNA]</scope>
</reference>
<dbReference type="HOGENOM" id="CLU_081117_1_0_1"/>
<feature type="transmembrane region" description="Helical" evidence="2">
    <location>
        <begin position="214"/>
        <end position="233"/>
    </location>
</feature>
<dbReference type="KEGG" id="atr:18448148"/>
<proteinExistence type="predicted"/>
<dbReference type="InterPro" id="IPR009631">
    <property type="entry name" value="CGLD27-like"/>
</dbReference>
<dbReference type="STRING" id="13333.U5DC06"/>
<sequence length="275" mass="30063">MASLLRFSPPFPTVRIHPPLFSTTTPPPLRHSVTSPKASNGDRYLSSNGGRNQNQKKSEKWDCPVPLEQQPVREYEALASSALFSWAAGDVRHYGRRLAAVSLGFAVLLGWPVARFGAMLHHNNLGLNSLDSEREVMSSLVGSACVGLFAANLAALRMYLGWAYVGNRLLSATVEYEETGWYDGQIWVKPPEILARDRLLGSYSVKPILNRVKLTLMGITASLVLCVLLYISLQSPKTTADVTSEGAKDFVSGVYSESSARLFEPDAFCGVPDLS</sequence>
<keyword evidence="2" id="KW-0812">Transmembrane</keyword>
<dbReference type="OMA" id="MWVKTAE"/>
<dbReference type="EMBL" id="KI392064">
    <property type="protein sequence ID" value="ERN19755.1"/>
    <property type="molecule type" value="Genomic_DNA"/>
</dbReference>
<evidence type="ECO:0008006" key="5">
    <source>
        <dbReference type="Google" id="ProtNLM"/>
    </source>
</evidence>
<dbReference type="OrthoDB" id="192326at2759"/>
<evidence type="ECO:0000313" key="4">
    <source>
        <dbReference type="Proteomes" id="UP000017836"/>
    </source>
</evidence>
<dbReference type="Pfam" id="PF06799">
    <property type="entry name" value="CGLD27-like"/>
    <property type="match status" value="1"/>
</dbReference>
<dbReference type="AlphaFoldDB" id="U5DC06"/>